<dbReference type="EMBL" id="CP147404">
    <property type="protein sequence ID" value="WXB93722.1"/>
    <property type="molecule type" value="Genomic_DNA"/>
</dbReference>
<dbReference type="RefSeq" id="WP_338753185.1">
    <property type="nucleotide sequence ID" value="NZ_CP147404.1"/>
</dbReference>
<feature type="signal peptide" evidence="1">
    <location>
        <begin position="1"/>
        <end position="21"/>
    </location>
</feature>
<keyword evidence="3" id="KW-1185">Reference proteome</keyword>
<protein>
    <recommendedName>
        <fullName evidence="4">Group-specific protein</fullName>
    </recommendedName>
</protein>
<gene>
    <name evidence="2" type="ORF">WDJ61_03475</name>
</gene>
<organism evidence="2 3">
    <name type="scientific">Bacillus kandeliae</name>
    <dbReference type="NCBI Taxonomy" id="3129297"/>
    <lineage>
        <taxon>Bacteria</taxon>
        <taxon>Bacillati</taxon>
        <taxon>Bacillota</taxon>
        <taxon>Bacilli</taxon>
        <taxon>Bacillales</taxon>
        <taxon>Bacillaceae</taxon>
        <taxon>Bacillus</taxon>
    </lineage>
</organism>
<evidence type="ECO:0000313" key="2">
    <source>
        <dbReference type="EMBL" id="WXB93722.1"/>
    </source>
</evidence>
<dbReference type="Proteomes" id="UP001387364">
    <property type="component" value="Chromosome"/>
</dbReference>
<proteinExistence type="predicted"/>
<evidence type="ECO:0000256" key="1">
    <source>
        <dbReference type="SAM" id="SignalP"/>
    </source>
</evidence>
<sequence length="136" mass="15413">MKKKLVACFLAVMFITFSASAQEARLVEVFSIEQEKVIKTVPSNASIQKEAANYLANITDIYRKVSPIPKEGTMVKIPLSPEVQVKNRWVDTKVNQVIVVIGKNEEPFLMIFDDKNNLHLFTFKGDVKTLLSKLKK</sequence>
<keyword evidence="1" id="KW-0732">Signal</keyword>
<name>A0ABZ2N801_9BACI</name>
<evidence type="ECO:0000313" key="3">
    <source>
        <dbReference type="Proteomes" id="UP001387364"/>
    </source>
</evidence>
<feature type="chain" id="PRO_5047196491" description="Group-specific protein" evidence="1">
    <location>
        <begin position="22"/>
        <end position="136"/>
    </location>
</feature>
<evidence type="ECO:0008006" key="4">
    <source>
        <dbReference type="Google" id="ProtNLM"/>
    </source>
</evidence>
<reference evidence="2 3" key="1">
    <citation type="submission" date="2024-02" db="EMBL/GenBank/DDBJ databases">
        <title>Seven novel Bacillus-like species.</title>
        <authorList>
            <person name="Liu G."/>
        </authorList>
    </citation>
    <scope>NUCLEOTIDE SEQUENCE [LARGE SCALE GENOMIC DNA]</scope>
    <source>
        <strain evidence="2 3">FJAT-52991</strain>
    </source>
</reference>
<accession>A0ABZ2N801</accession>